<accession>A0A2V2MRG5</accession>
<evidence type="ECO:0000313" key="4">
    <source>
        <dbReference type="Proteomes" id="UP000245657"/>
    </source>
</evidence>
<dbReference type="OrthoDB" id="117651at2157"/>
<evidence type="ECO:0000259" key="2">
    <source>
        <dbReference type="Pfam" id="PF12863"/>
    </source>
</evidence>
<dbReference type="Pfam" id="PF12863">
    <property type="entry name" value="DUF3821"/>
    <property type="match status" value="1"/>
</dbReference>
<feature type="domain" description="DUF3821" evidence="2">
    <location>
        <begin position="31"/>
        <end position="220"/>
    </location>
</feature>
<reference evidence="3 4" key="1">
    <citation type="submission" date="2018-05" db="EMBL/GenBank/DDBJ databases">
        <title>Draft genome of Methanospirillum lacunae Ki8-1.</title>
        <authorList>
            <person name="Dueholm M.S."/>
            <person name="Nielsen P.H."/>
            <person name="Bakmann L.F."/>
            <person name="Otzen D.E."/>
        </authorList>
    </citation>
    <scope>NUCLEOTIDE SEQUENCE [LARGE SCALE GENOMIC DNA]</scope>
    <source>
        <strain evidence="3 4">Ki8-1</strain>
    </source>
</reference>
<feature type="compositionally biased region" description="Low complexity" evidence="1">
    <location>
        <begin position="355"/>
        <end position="372"/>
    </location>
</feature>
<dbReference type="AlphaFoldDB" id="A0A2V2MRG5"/>
<dbReference type="GeneID" id="97547504"/>
<dbReference type="EMBL" id="QGMY01000017">
    <property type="protein sequence ID" value="PWR69979.1"/>
    <property type="molecule type" value="Genomic_DNA"/>
</dbReference>
<dbReference type="Proteomes" id="UP000245657">
    <property type="component" value="Unassembled WGS sequence"/>
</dbReference>
<feature type="compositionally biased region" description="Low complexity" evidence="1">
    <location>
        <begin position="316"/>
        <end position="329"/>
    </location>
</feature>
<dbReference type="InterPro" id="IPR024277">
    <property type="entry name" value="DUF3821"/>
</dbReference>
<name>A0A2V2MRG5_9EURY</name>
<feature type="compositionally biased region" description="Basic and acidic residues" evidence="1">
    <location>
        <begin position="246"/>
        <end position="261"/>
    </location>
</feature>
<feature type="region of interest" description="Disordered" evidence="1">
    <location>
        <begin position="246"/>
        <end position="406"/>
    </location>
</feature>
<gene>
    <name evidence="3" type="ORF">DK846_16240</name>
</gene>
<comment type="caution">
    <text evidence="3">The sequence shown here is derived from an EMBL/GenBank/DDBJ whole genome shotgun (WGS) entry which is preliminary data.</text>
</comment>
<evidence type="ECO:0000313" key="3">
    <source>
        <dbReference type="EMBL" id="PWR69979.1"/>
    </source>
</evidence>
<dbReference type="RefSeq" id="WP_109970043.1">
    <property type="nucleotide sequence ID" value="NZ_CP176093.1"/>
</dbReference>
<evidence type="ECO:0000256" key="1">
    <source>
        <dbReference type="SAM" id="MobiDB-lite"/>
    </source>
</evidence>
<sequence>MTDRILIPFIILIGLLLIPAALAADNKVPHGGTVYVGEEDLDLSSCDVHTGDEIAWWDSGNAQGTPTARSRVTDVQHFKVDTDSFKGHTGQWYALITKKPVFTVEEPTLEVDMVENGMDTEPTLIKRGNLVSFKISTNLAGISQRSGSSGAPVTINLTGPNDTVYHTITSSQTGDFNLDKVYVYASPYDTGAVWDTADAKKFPDGDYTISAITNVNKINDNNPDSGATVTEKKTYTLGKTGVKAKETEAPKTVKNSKDKSSDVTTESVTTEKKAAKKAENVSEQPTKKITAEPTEEEVSSSKSSKSKKSVDETETPTKSPTKKVTSEPTSEAKSNKTKKLTAEELENLTEKKTTKPTAEPTSVRTSVVTPIPTEEETDEPTPVYTPHPKQTYAHPPSPSATATQASPLSPGVICAALGAAALLIGTRRSQ</sequence>
<keyword evidence="4" id="KW-1185">Reference proteome</keyword>
<proteinExistence type="predicted"/>
<protein>
    <recommendedName>
        <fullName evidence="2">DUF3821 domain-containing protein</fullName>
    </recommendedName>
</protein>
<organism evidence="3 4">
    <name type="scientific">Methanospirillum lacunae</name>
    <dbReference type="NCBI Taxonomy" id="668570"/>
    <lineage>
        <taxon>Archaea</taxon>
        <taxon>Methanobacteriati</taxon>
        <taxon>Methanobacteriota</taxon>
        <taxon>Stenosarchaea group</taxon>
        <taxon>Methanomicrobia</taxon>
        <taxon>Methanomicrobiales</taxon>
        <taxon>Methanospirillaceae</taxon>
        <taxon>Methanospirillum</taxon>
    </lineage>
</organism>
<feature type="compositionally biased region" description="Basic and acidic residues" evidence="1">
    <location>
        <begin position="269"/>
        <end position="290"/>
    </location>
</feature>